<dbReference type="AlphaFoldDB" id="A0A9W7B9K3"/>
<keyword evidence="1" id="KW-0378">Hydrolase</keyword>
<accession>A0A9W7B9K3</accession>
<dbReference type="InterPro" id="IPR049492">
    <property type="entry name" value="BD-FAE-like_dom"/>
</dbReference>
<keyword evidence="4" id="KW-1185">Reference proteome</keyword>
<dbReference type="SUPFAM" id="SSF53474">
    <property type="entry name" value="alpha/beta-Hydrolases"/>
    <property type="match status" value="1"/>
</dbReference>
<proteinExistence type="predicted"/>
<dbReference type="InterPro" id="IPR050300">
    <property type="entry name" value="GDXG_lipolytic_enzyme"/>
</dbReference>
<organism evidence="3 4">
    <name type="scientific">Triparma strigata</name>
    <dbReference type="NCBI Taxonomy" id="1606541"/>
    <lineage>
        <taxon>Eukaryota</taxon>
        <taxon>Sar</taxon>
        <taxon>Stramenopiles</taxon>
        <taxon>Ochrophyta</taxon>
        <taxon>Bolidophyceae</taxon>
        <taxon>Parmales</taxon>
        <taxon>Triparmaceae</taxon>
        <taxon>Triparma</taxon>
    </lineage>
</organism>
<name>A0A9W7B9K3_9STRA</name>
<sequence length="288" mass="31481">MKQCNASCTELLLNATDKLPPITFVSPAKPPPKPKILLILPGGGYQKVMVKKEGTVIARHFASQGFVSFVCDYPIGPRGTLSIRAKNVQPIIDSAMATLNFIRESASDPRFGGNLDLSAIALVGFSAGGHLSLCLCEQDKLKNTSYPPIHAALLIYPTLRSPTCWCVAGGLWIVPSIFGQRFFKDKGEHCFCYGSCPSAMSRLMPTLPPHVMCVTVSGDMLLPAFKHSRKIVAAMEKAGKVARYLHAGPFYLYHGCGLHSCWGEDGKEFFREAFNLVDDGQQKDKTRI</sequence>
<evidence type="ECO:0000313" key="3">
    <source>
        <dbReference type="EMBL" id="GMH84556.1"/>
    </source>
</evidence>
<dbReference type="InterPro" id="IPR029058">
    <property type="entry name" value="AB_hydrolase_fold"/>
</dbReference>
<dbReference type="Pfam" id="PF20434">
    <property type="entry name" value="BD-FAE"/>
    <property type="match status" value="1"/>
</dbReference>
<protein>
    <recommendedName>
        <fullName evidence="2">BD-FAE-like domain-containing protein</fullName>
    </recommendedName>
</protein>
<evidence type="ECO:0000256" key="1">
    <source>
        <dbReference type="ARBA" id="ARBA00022801"/>
    </source>
</evidence>
<feature type="domain" description="BD-FAE-like" evidence="2">
    <location>
        <begin position="29"/>
        <end position="136"/>
    </location>
</feature>
<gene>
    <name evidence="3" type="ORF">TrST_g1324</name>
</gene>
<dbReference type="Proteomes" id="UP001165085">
    <property type="component" value="Unassembled WGS sequence"/>
</dbReference>
<evidence type="ECO:0000259" key="2">
    <source>
        <dbReference type="Pfam" id="PF20434"/>
    </source>
</evidence>
<comment type="caution">
    <text evidence="3">The sequence shown here is derived from an EMBL/GenBank/DDBJ whole genome shotgun (WGS) entry which is preliminary data.</text>
</comment>
<dbReference type="OrthoDB" id="6499973at2759"/>
<dbReference type="PANTHER" id="PTHR48081:SF6">
    <property type="entry name" value="PEPTIDASE S9 PROLYL OLIGOPEPTIDASE CATALYTIC DOMAIN-CONTAINING PROTEIN"/>
    <property type="match status" value="1"/>
</dbReference>
<dbReference type="PANTHER" id="PTHR48081">
    <property type="entry name" value="AB HYDROLASE SUPERFAMILY PROTEIN C4A8.06C"/>
    <property type="match status" value="1"/>
</dbReference>
<dbReference type="EMBL" id="BRXY01000294">
    <property type="protein sequence ID" value="GMH84556.1"/>
    <property type="molecule type" value="Genomic_DNA"/>
</dbReference>
<dbReference type="GO" id="GO:0016787">
    <property type="term" value="F:hydrolase activity"/>
    <property type="evidence" value="ECO:0007669"/>
    <property type="project" value="UniProtKB-KW"/>
</dbReference>
<evidence type="ECO:0000313" key="4">
    <source>
        <dbReference type="Proteomes" id="UP001165085"/>
    </source>
</evidence>
<dbReference type="Gene3D" id="3.40.50.1820">
    <property type="entry name" value="alpha/beta hydrolase"/>
    <property type="match status" value="1"/>
</dbReference>
<reference evidence="4" key="1">
    <citation type="journal article" date="2023" name="Commun. Biol.">
        <title>Genome analysis of Parmales, the sister group of diatoms, reveals the evolutionary specialization of diatoms from phago-mixotrophs to photoautotrophs.</title>
        <authorList>
            <person name="Ban H."/>
            <person name="Sato S."/>
            <person name="Yoshikawa S."/>
            <person name="Yamada K."/>
            <person name="Nakamura Y."/>
            <person name="Ichinomiya M."/>
            <person name="Sato N."/>
            <person name="Blanc-Mathieu R."/>
            <person name="Endo H."/>
            <person name="Kuwata A."/>
            <person name="Ogata H."/>
        </authorList>
    </citation>
    <scope>NUCLEOTIDE SEQUENCE [LARGE SCALE GENOMIC DNA]</scope>
    <source>
        <strain evidence="4">NIES 3701</strain>
    </source>
</reference>